<name>A0ABR8KP09_9SPHN</name>
<dbReference type="PANTHER" id="PTHR20974:SF0">
    <property type="entry name" value="UPF0585 PROTEIN CG18661"/>
    <property type="match status" value="1"/>
</dbReference>
<dbReference type="Proteomes" id="UP000635384">
    <property type="component" value="Unassembled WGS sequence"/>
</dbReference>
<reference evidence="1 2" key="1">
    <citation type="submission" date="2020-09" db="EMBL/GenBank/DDBJ databases">
        <authorList>
            <person name="Yoon J.-W."/>
        </authorList>
    </citation>
    <scope>NUCLEOTIDE SEQUENCE [LARGE SCALE GENOMIC DNA]</scope>
    <source>
        <strain evidence="1 2">KMU-140</strain>
    </source>
</reference>
<accession>A0ABR8KP09</accession>
<dbReference type="InterPro" id="IPR010342">
    <property type="entry name" value="DUF938"/>
</dbReference>
<sequence length="199" mass="21925">MKKHAPATERNREVIAEVLAKELPTSGVVLEIASGSGEHAVYFARRFPKLAWQPSDHEAEALASIIAWEEDHGAPNLRLPTIIDAADPDSWEVHEADAVLCSNMVHISPWSATTGMFDGASRILSGEGAPIILYGPYFESGVEPAQSNIDFDLSLKSRDERWGIRKVSDIDALAEKYGFARTARHEMPANNLTLVYRRG</sequence>
<dbReference type="Gene3D" id="3.40.50.150">
    <property type="entry name" value="Vaccinia Virus protein VP39"/>
    <property type="match status" value="1"/>
</dbReference>
<dbReference type="InterPro" id="IPR029063">
    <property type="entry name" value="SAM-dependent_MTases_sf"/>
</dbReference>
<evidence type="ECO:0000313" key="1">
    <source>
        <dbReference type="EMBL" id="MBD2842365.1"/>
    </source>
</evidence>
<protein>
    <submittedName>
        <fullName evidence="1">DUF938 domain-containing protein</fullName>
    </submittedName>
</protein>
<keyword evidence="2" id="KW-1185">Reference proteome</keyword>
<dbReference type="Pfam" id="PF06080">
    <property type="entry name" value="DUF938"/>
    <property type="match status" value="1"/>
</dbReference>
<proteinExistence type="predicted"/>
<organism evidence="1 2">
    <name type="scientific">Erythrobacter rubeus</name>
    <dbReference type="NCBI Taxonomy" id="2760803"/>
    <lineage>
        <taxon>Bacteria</taxon>
        <taxon>Pseudomonadati</taxon>
        <taxon>Pseudomonadota</taxon>
        <taxon>Alphaproteobacteria</taxon>
        <taxon>Sphingomonadales</taxon>
        <taxon>Erythrobacteraceae</taxon>
        <taxon>Erythrobacter/Porphyrobacter group</taxon>
        <taxon>Erythrobacter</taxon>
    </lineage>
</organism>
<comment type="caution">
    <text evidence="1">The sequence shown here is derived from an EMBL/GenBank/DDBJ whole genome shotgun (WGS) entry which is preliminary data.</text>
</comment>
<dbReference type="SUPFAM" id="SSF53335">
    <property type="entry name" value="S-adenosyl-L-methionine-dependent methyltransferases"/>
    <property type="match status" value="1"/>
</dbReference>
<evidence type="ECO:0000313" key="2">
    <source>
        <dbReference type="Proteomes" id="UP000635384"/>
    </source>
</evidence>
<gene>
    <name evidence="1" type="ORF">IB285_08865</name>
</gene>
<dbReference type="PANTHER" id="PTHR20974">
    <property type="entry name" value="UPF0585 PROTEIN CG18661"/>
    <property type="match status" value="1"/>
</dbReference>
<dbReference type="RefSeq" id="WP_190787829.1">
    <property type="nucleotide sequence ID" value="NZ_JACXLC010000001.1"/>
</dbReference>
<dbReference type="EMBL" id="JACXLC010000001">
    <property type="protein sequence ID" value="MBD2842365.1"/>
    <property type="molecule type" value="Genomic_DNA"/>
</dbReference>